<evidence type="ECO:0000313" key="2">
    <source>
        <dbReference type="Proteomes" id="UP000095485"/>
    </source>
</evidence>
<gene>
    <name evidence="1" type="ORF">ERS852526_01888</name>
</gene>
<protein>
    <submittedName>
        <fullName evidence="1">Uncharacterized protein</fullName>
    </submittedName>
</protein>
<dbReference type="GeneID" id="96229172"/>
<organism evidence="1 2">
    <name type="scientific">Dorea longicatena</name>
    <dbReference type="NCBI Taxonomy" id="88431"/>
    <lineage>
        <taxon>Bacteria</taxon>
        <taxon>Bacillati</taxon>
        <taxon>Bacillota</taxon>
        <taxon>Clostridia</taxon>
        <taxon>Lachnospirales</taxon>
        <taxon>Lachnospiraceae</taxon>
        <taxon>Dorea</taxon>
    </lineage>
</organism>
<dbReference type="EMBL" id="CZAY01000013">
    <property type="protein sequence ID" value="CUP75484.1"/>
    <property type="molecule type" value="Genomic_DNA"/>
</dbReference>
<sequence length="60" mass="6922">MNYAIRTDYPFRTTKKVIMKTKLSPEAKAIRDFYNTHNVSVVVDSVTDEAELIVTEVKDE</sequence>
<dbReference type="AlphaFoldDB" id="A0A174QQH0"/>
<proteinExistence type="predicted"/>
<dbReference type="Proteomes" id="UP000095485">
    <property type="component" value="Unassembled WGS sequence"/>
</dbReference>
<evidence type="ECO:0000313" key="1">
    <source>
        <dbReference type="EMBL" id="CUP75484.1"/>
    </source>
</evidence>
<reference evidence="1 2" key="1">
    <citation type="submission" date="2015-09" db="EMBL/GenBank/DDBJ databases">
        <authorList>
            <consortium name="Pathogen Informatics"/>
        </authorList>
    </citation>
    <scope>NUCLEOTIDE SEQUENCE [LARGE SCALE GENOMIC DNA]</scope>
    <source>
        <strain evidence="1 2">2789STDY5834914</strain>
    </source>
</reference>
<name>A0A174QQH0_9FIRM</name>
<dbReference type="RefSeq" id="WP_055283437.1">
    <property type="nucleotide sequence ID" value="NZ_CZAY01000013.1"/>
</dbReference>
<accession>A0A174QQH0</accession>